<evidence type="ECO:0000256" key="1">
    <source>
        <dbReference type="ARBA" id="ARBA00000900"/>
    </source>
</evidence>
<evidence type="ECO:0000256" key="11">
    <source>
        <dbReference type="ARBA" id="ARBA00022833"/>
    </source>
</evidence>
<dbReference type="InterPro" id="IPR025287">
    <property type="entry name" value="WAK_GUB"/>
</dbReference>
<name>A0ABD0TUS6_DENTH</name>
<organism evidence="18 19">
    <name type="scientific">Dendrobium thyrsiflorum</name>
    <name type="common">Pinecone-like raceme dendrobium</name>
    <name type="synonym">Orchid</name>
    <dbReference type="NCBI Taxonomy" id="117978"/>
    <lineage>
        <taxon>Eukaryota</taxon>
        <taxon>Viridiplantae</taxon>
        <taxon>Streptophyta</taxon>
        <taxon>Embryophyta</taxon>
        <taxon>Tracheophyta</taxon>
        <taxon>Spermatophyta</taxon>
        <taxon>Magnoliopsida</taxon>
        <taxon>Liliopsida</taxon>
        <taxon>Asparagales</taxon>
        <taxon>Orchidaceae</taxon>
        <taxon>Epidendroideae</taxon>
        <taxon>Malaxideae</taxon>
        <taxon>Dendrobiinae</taxon>
        <taxon>Dendrobium</taxon>
    </lineage>
</organism>
<keyword evidence="11" id="KW-0862">Zinc</keyword>
<keyword evidence="7" id="KW-0479">Metal-binding</keyword>
<dbReference type="AlphaFoldDB" id="A0ABD0TUS6"/>
<dbReference type="Pfam" id="PF13947">
    <property type="entry name" value="GUB_WAK_bind"/>
    <property type="match status" value="1"/>
</dbReference>
<evidence type="ECO:0000256" key="3">
    <source>
        <dbReference type="ARBA" id="ARBA00004906"/>
    </source>
</evidence>
<evidence type="ECO:0000259" key="17">
    <source>
        <dbReference type="Pfam" id="PF13947"/>
    </source>
</evidence>
<reference evidence="18 19" key="1">
    <citation type="journal article" date="2024" name="Plant Biotechnol. J.">
        <title>Dendrobium thyrsiflorum genome and its molecular insights into genes involved in important horticultural traits.</title>
        <authorList>
            <person name="Chen B."/>
            <person name="Wang J.Y."/>
            <person name="Zheng P.J."/>
            <person name="Li K.L."/>
            <person name="Liang Y.M."/>
            <person name="Chen X.F."/>
            <person name="Zhang C."/>
            <person name="Zhao X."/>
            <person name="He X."/>
            <person name="Zhang G.Q."/>
            <person name="Liu Z.J."/>
            <person name="Xu Q."/>
        </authorList>
    </citation>
    <scope>NUCLEOTIDE SEQUENCE [LARGE SCALE GENOMIC DNA]</scope>
    <source>
        <strain evidence="18">GZMU011</strain>
    </source>
</reference>
<comment type="subcellular location">
    <subcellularLocation>
        <location evidence="2">Membrane</location>
        <topology evidence="2">Single-pass membrane protein</topology>
    </subcellularLocation>
</comment>
<dbReference type="PANTHER" id="PTHR46279">
    <property type="entry name" value="RING/U-BOX SUPERFAMILY PROTEIN"/>
    <property type="match status" value="1"/>
</dbReference>
<evidence type="ECO:0000256" key="5">
    <source>
        <dbReference type="ARBA" id="ARBA00022679"/>
    </source>
</evidence>
<dbReference type="EMBL" id="JANQDX010000020">
    <property type="protein sequence ID" value="KAL0903426.1"/>
    <property type="molecule type" value="Genomic_DNA"/>
</dbReference>
<keyword evidence="9" id="KW-0863">Zinc-finger</keyword>
<evidence type="ECO:0000313" key="18">
    <source>
        <dbReference type="EMBL" id="KAL0903426.1"/>
    </source>
</evidence>
<evidence type="ECO:0000256" key="13">
    <source>
        <dbReference type="ARBA" id="ARBA00023136"/>
    </source>
</evidence>
<evidence type="ECO:0000256" key="2">
    <source>
        <dbReference type="ARBA" id="ARBA00004167"/>
    </source>
</evidence>
<keyword evidence="13 15" id="KW-0472">Membrane</keyword>
<dbReference type="PANTHER" id="PTHR46279:SF9">
    <property type="entry name" value="OS01G0116300 PROTEIN"/>
    <property type="match status" value="1"/>
</dbReference>
<evidence type="ECO:0000256" key="9">
    <source>
        <dbReference type="ARBA" id="ARBA00022771"/>
    </source>
</evidence>
<dbReference type="GO" id="GO:0016020">
    <property type="term" value="C:membrane"/>
    <property type="evidence" value="ECO:0007669"/>
    <property type="project" value="UniProtKB-SubCell"/>
</dbReference>
<evidence type="ECO:0000256" key="12">
    <source>
        <dbReference type="ARBA" id="ARBA00022989"/>
    </source>
</evidence>
<dbReference type="EC" id="2.3.2.27" evidence="4"/>
<feature type="transmembrane region" description="Helical" evidence="15">
    <location>
        <begin position="220"/>
        <end position="240"/>
    </location>
</feature>
<dbReference type="GO" id="GO:0008270">
    <property type="term" value="F:zinc ion binding"/>
    <property type="evidence" value="ECO:0007669"/>
    <property type="project" value="UniProtKB-KW"/>
</dbReference>
<evidence type="ECO:0000256" key="6">
    <source>
        <dbReference type="ARBA" id="ARBA00022692"/>
    </source>
</evidence>
<feature type="chain" id="PRO_5044871728" description="RING-type E3 ubiquitin transferase" evidence="16">
    <location>
        <begin position="18"/>
        <end position="278"/>
    </location>
</feature>
<evidence type="ECO:0000256" key="7">
    <source>
        <dbReference type="ARBA" id="ARBA00022723"/>
    </source>
</evidence>
<sequence>MLPLLELFFCMIFLSHTEIIISHGKESCSSSCGSLQNIRYPFHLRGDPAKCGGSDFELNCESNNAILDIQKNKFYVKDISYHESIITLVDVGMPHDNCSLPVRSINWDDFKQPFFFGFYHQRQATFINCSIKVDSPSYEIVPCLSKNNSTIYVIFQAFSVGDIPVNCYVLCTILMTENLQLSIFDQLKQGFRLDWFIPLINSSPDAIRYCAEESGPPANFGYIFVALWPILSEIEFLSCLYGQQYNHSKLTFYAAVVIIFVLDITLAMLGTNMLSFNL</sequence>
<feature type="signal peptide" evidence="16">
    <location>
        <begin position="1"/>
        <end position="17"/>
    </location>
</feature>
<evidence type="ECO:0000256" key="8">
    <source>
        <dbReference type="ARBA" id="ARBA00022729"/>
    </source>
</evidence>
<comment type="caution">
    <text evidence="18">The sequence shown here is derived from an EMBL/GenBank/DDBJ whole genome shotgun (WGS) entry which is preliminary data.</text>
</comment>
<comment type="catalytic activity">
    <reaction evidence="1">
        <text>S-ubiquitinyl-[E2 ubiquitin-conjugating enzyme]-L-cysteine + [acceptor protein]-L-lysine = [E2 ubiquitin-conjugating enzyme]-L-cysteine + N(6)-ubiquitinyl-[acceptor protein]-L-lysine.</text>
        <dbReference type="EC" id="2.3.2.27"/>
    </reaction>
</comment>
<dbReference type="GO" id="GO:0061630">
    <property type="term" value="F:ubiquitin protein ligase activity"/>
    <property type="evidence" value="ECO:0007669"/>
    <property type="project" value="UniProtKB-EC"/>
</dbReference>
<dbReference type="InterPro" id="IPR046948">
    <property type="entry name" value="ATL20-22-like"/>
</dbReference>
<evidence type="ECO:0000256" key="14">
    <source>
        <dbReference type="ARBA" id="ARBA00024209"/>
    </source>
</evidence>
<comment type="pathway">
    <text evidence="3">Protein modification; protein ubiquitination.</text>
</comment>
<evidence type="ECO:0000256" key="10">
    <source>
        <dbReference type="ARBA" id="ARBA00022786"/>
    </source>
</evidence>
<gene>
    <name evidence="18" type="ORF">M5K25_027803</name>
</gene>
<dbReference type="Proteomes" id="UP001552299">
    <property type="component" value="Unassembled WGS sequence"/>
</dbReference>
<keyword evidence="19" id="KW-1185">Reference proteome</keyword>
<keyword evidence="6 15" id="KW-0812">Transmembrane</keyword>
<feature type="transmembrane region" description="Helical" evidence="15">
    <location>
        <begin position="252"/>
        <end position="274"/>
    </location>
</feature>
<keyword evidence="8 16" id="KW-0732">Signal</keyword>
<comment type="similarity">
    <text evidence="14">Belongs to the RING-type zinc finger family. ATL subfamily.</text>
</comment>
<keyword evidence="5" id="KW-0808">Transferase</keyword>
<keyword evidence="12 15" id="KW-1133">Transmembrane helix</keyword>
<evidence type="ECO:0000256" key="4">
    <source>
        <dbReference type="ARBA" id="ARBA00012483"/>
    </source>
</evidence>
<evidence type="ECO:0000256" key="15">
    <source>
        <dbReference type="SAM" id="Phobius"/>
    </source>
</evidence>
<proteinExistence type="inferred from homology"/>
<keyword evidence="10" id="KW-0833">Ubl conjugation pathway</keyword>
<feature type="domain" description="Wall-associated receptor kinase galacturonan-binding" evidence="17">
    <location>
        <begin position="28"/>
        <end position="90"/>
    </location>
</feature>
<protein>
    <recommendedName>
        <fullName evidence="4">RING-type E3 ubiquitin transferase</fullName>
        <ecNumber evidence="4">2.3.2.27</ecNumber>
    </recommendedName>
</protein>
<evidence type="ECO:0000313" key="19">
    <source>
        <dbReference type="Proteomes" id="UP001552299"/>
    </source>
</evidence>
<accession>A0ABD0TUS6</accession>
<evidence type="ECO:0000256" key="16">
    <source>
        <dbReference type="SAM" id="SignalP"/>
    </source>
</evidence>